<dbReference type="Proteomes" id="UP000672602">
    <property type="component" value="Unassembled WGS sequence"/>
</dbReference>
<dbReference type="EC" id="1.8.5.-" evidence="5"/>
<feature type="binding site" evidence="5">
    <location>
        <position position="88"/>
    </location>
    <ligand>
        <name>Mo-molybdopterin</name>
        <dbReference type="ChEBI" id="CHEBI:71302"/>
    </ligand>
</feature>
<dbReference type="GO" id="GO:0016672">
    <property type="term" value="F:oxidoreductase activity, acting on a sulfur group of donors, quinone or similar compound as acceptor"/>
    <property type="evidence" value="ECO:0007669"/>
    <property type="project" value="UniProtKB-UniRule"/>
</dbReference>
<dbReference type="EMBL" id="JAGMWN010000002">
    <property type="protein sequence ID" value="MBP5856650.1"/>
    <property type="molecule type" value="Genomic_DNA"/>
</dbReference>
<proteinExistence type="inferred from homology"/>
<comment type="function">
    <text evidence="5">Part of the MsrPQ system that repairs oxidized periplasmic proteins containing methionine sulfoxide residues (Met-O), using respiratory chain electrons. Thus protects these proteins from oxidative-stress damage caused by reactive species of oxygen and chlorine generated by the host defense mechanisms. MsrPQ is essential for the maintenance of envelope integrity under bleach stress, rescuing a wide series of structurally unrelated periplasmic proteins from methionine oxidation. The catalytic subunit MsrP is non-stereospecific, being able to reduce both (R-) and (S-) diastereoisomers of methionine sulfoxide.</text>
</comment>
<evidence type="ECO:0000256" key="5">
    <source>
        <dbReference type="HAMAP-Rule" id="MF_01206"/>
    </source>
</evidence>
<feature type="binding site" evidence="5">
    <location>
        <position position="180"/>
    </location>
    <ligand>
        <name>Mo-molybdopterin</name>
        <dbReference type="ChEBI" id="CHEBI:71302"/>
    </ligand>
</feature>
<dbReference type="NCBIfam" id="NF003767">
    <property type="entry name" value="PRK05363.1"/>
    <property type="match status" value="1"/>
</dbReference>
<dbReference type="GO" id="GO:0046872">
    <property type="term" value="F:metal ion binding"/>
    <property type="evidence" value="ECO:0007669"/>
    <property type="project" value="UniProtKB-KW"/>
</dbReference>
<feature type="binding site" evidence="5">
    <location>
        <begin position="244"/>
        <end position="246"/>
    </location>
    <ligand>
        <name>Mo-molybdopterin</name>
        <dbReference type="ChEBI" id="CHEBI:71302"/>
    </ligand>
</feature>
<evidence type="ECO:0000313" key="7">
    <source>
        <dbReference type="EMBL" id="MBP5856650.1"/>
    </source>
</evidence>
<keyword evidence="3 5" id="KW-0732">Signal</keyword>
<sequence>MLIKIKRSWELPDSAATDEAFFRDRRRIAKGLAAGSILAAGFGAGLTGGSRAARAADDPTADLYPVPRDEGYQVDRALSDESDVTSYNNFYEFGSHKQIAEAAQALELRPWQIRIDGLVEEEKTLDIDALIRAMPLEERVYRHRCVEAWAMTVPWTGFPFAELVKRAKPLSKAKYIRMTSLADEATMPGIRAGWYPWPYTEALTMEEATNDLAFLATGLYGKPLPKQNGAPLREVLPWKYGFKSIKSIVRFTFTEERPVGFWEEIQKSEYGFWANVNPDVAHPRWSQASERLLSTGESVPTRLFNGYGEQVAHLYKGLETEFGDRLYR</sequence>
<comment type="similarity">
    <text evidence="5">Belongs to the MsrP family.</text>
</comment>
<evidence type="ECO:0000256" key="1">
    <source>
        <dbReference type="ARBA" id="ARBA00022505"/>
    </source>
</evidence>
<keyword evidence="1 5" id="KW-0500">Molybdenum</keyword>
<evidence type="ECO:0000313" key="8">
    <source>
        <dbReference type="Proteomes" id="UP000672602"/>
    </source>
</evidence>
<dbReference type="SUPFAM" id="SSF56524">
    <property type="entry name" value="Oxidoreductase molybdopterin-binding domain"/>
    <property type="match status" value="1"/>
</dbReference>
<comment type="caution">
    <text evidence="7">The sequence shown here is derived from an EMBL/GenBank/DDBJ whole genome shotgun (WGS) entry which is preliminary data.</text>
</comment>
<comment type="catalytic activity">
    <reaction evidence="5">
        <text>L-methionyl-[protein] + a quinone + H2O = L-methionyl-(S)-S-oxide-[protein] + a quinol</text>
        <dbReference type="Rhea" id="RHEA:51292"/>
        <dbReference type="Rhea" id="RHEA-COMP:12313"/>
        <dbReference type="Rhea" id="RHEA-COMP:12315"/>
        <dbReference type="ChEBI" id="CHEBI:15377"/>
        <dbReference type="ChEBI" id="CHEBI:16044"/>
        <dbReference type="ChEBI" id="CHEBI:24646"/>
        <dbReference type="ChEBI" id="CHEBI:44120"/>
        <dbReference type="ChEBI" id="CHEBI:132124"/>
    </reaction>
</comment>
<dbReference type="InterPro" id="IPR000572">
    <property type="entry name" value="OxRdtase_Mopterin-bd_dom"/>
</dbReference>
<reference evidence="7" key="1">
    <citation type="submission" date="2021-04" db="EMBL/GenBank/DDBJ databases">
        <authorList>
            <person name="Zhang D.-C."/>
        </authorList>
    </citation>
    <scope>NUCLEOTIDE SEQUENCE</scope>
    <source>
        <strain evidence="7">CGMCC 1.15697</strain>
    </source>
</reference>
<dbReference type="PANTHER" id="PTHR43032">
    <property type="entry name" value="PROTEIN-METHIONINE-SULFOXIDE REDUCTASE"/>
    <property type="match status" value="1"/>
</dbReference>
<accession>A0A8J7V1S6</accession>
<keyword evidence="8" id="KW-1185">Reference proteome</keyword>
<evidence type="ECO:0000256" key="3">
    <source>
        <dbReference type="ARBA" id="ARBA00022729"/>
    </source>
</evidence>
<dbReference type="Pfam" id="PF00174">
    <property type="entry name" value="Oxidored_molyb"/>
    <property type="match status" value="1"/>
</dbReference>
<feature type="binding site" evidence="5">
    <location>
        <position position="233"/>
    </location>
    <ligand>
        <name>Mo-molybdopterin</name>
        <dbReference type="ChEBI" id="CHEBI:71302"/>
    </ligand>
</feature>
<feature type="binding site" evidence="5">
    <location>
        <position position="145"/>
    </location>
    <ligand>
        <name>Mo-molybdopterin</name>
        <dbReference type="ChEBI" id="CHEBI:71302"/>
    </ligand>
    <ligandPart>
        <name>Mo</name>
        <dbReference type="ChEBI" id="CHEBI:28685"/>
    </ligandPart>
</feature>
<dbReference type="RefSeq" id="WP_210681214.1">
    <property type="nucleotide sequence ID" value="NZ_JAGMWN010000002.1"/>
</dbReference>
<dbReference type="AlphaFoldDB" id="A0A8J7V1S6"/>
<organism evidence="7 8">
    <name type="scientific">Marivibrio halodurans</name>
    <dbReference type="NCBI Taxonomy" id="2039722"/>
    <lineage>
        <taxon>Bacteria</taxon>
        <taxon>Pseudomonadati</taxon>
        <taxon>Pseudomonadota</taxon>
        <taxon>Alphaproteobacteria</taxon>
        <taxon>Rhodospirillales</taxon>
        <taxon>Rhodospirillaceae</taxon>
        <taxon>Marivibrio</taxon>
    </lineage>
</organism>
<protein>
    <recommendedName>
        <fullName evidence="5">Protein-methionine-sulfoxide reductase catalytic subunit MsrP</fullName>
        <ecNumber evidence="5">1.8.5.-</ecNumber>
    </recommendedName>
</protein>
<comment type="subunit">
    <text evidence="5">Heterodimer of a catalytic subunit (MsrP) and a heme-binding subunit (MsrQ).</text>
</comment>
<keyword evidence="2 5" id="KW-0479">Metal-binding</keyword>
<dbReference type="InterPro" id="IPR022867">
    <property type="entry name" value="MsrP"/>
</dbReference>
<keyword evidence="4 5" id="KW-0560">Oxidoreductase</keyword>
<evidence type="ECO:0000259" key="6">
    <source>
        <dbReference type="Pfam" id="PF00174"/>
    </source>
</evidence>
<evidence type="ECO:0000256" key="4">
    <source>
        <dbReference type="ARBA" id="ARBA00023002"/>
    </source>
</evidence>
<dbReference type="Gene3D" id="3.90.420.10">
    <property type="entry name" value="Oxidoreductase, molybdopterin-binding domain"/>
    <property type="match status" value="1"/>
</dbReference>
<dbReference type="InterPro" id="IPR036374">
    <property type="entry name" value="OxRdtase_Mopterin-bd_sf"/>
</dbReference>
<dbReference type="GO" id="GO:0043546">
    <property type="term" value="F:molybdopterin cofactor binding"/>
    <property type="evidence" value="ECO:0007669"/>
    <property type="project" value="UniProtKB-UniRule"/>
</dbReference>
<comment type="cofactor">
    <cofactor evidence="5">
        <name>Mo-molybdopterin</name>
        <dbReference type="ChEBI" id="CHEBI:71302"/>
    </cofactor>
    <text evidence="5">Binds 1 Mo-molybdopterin (Mo-MPT) cofactor per subunit.</text>
</comment>
<comment type="catalytic activity">
    <reaction evidence="5">
        <text>L-methionyl-[protein] + a quinone + H2O = L-methionyl-(R)-S-oxide-[protein] + a quinol</text>
        <dbReference type="Rhea" id="RHEA:51296"/>
        <dbReference type="Rhea" id="RHEA-COMP:12313"/>
        <dbReference type="Rhea" id="RHEA-COMP:12314"/>
        <dbReference type="ChEBI" id="CHEBI:15377"/>
        <dbReference type="ChEBI" id="CHEBI:16044"/>
        <dbReference type="ChEBI" id="CHEBI:24646"/>
        <dbReference type="ChEBI" id="CHEBI:45764"/>
        <dbReference type="ChEBI" id="CHEBI:132124"/>
    </reaction>
</comment>
<evidence type="ECO:0000256" key="2">
    <source>
        <dbReference type="ARBA" id="ARBA00022723"/>
    </source>
</evidence>
<feature type="binding site" evidence="5">
    <location>
        <begin position="91"/>
        <end position="92"/>
    </location>
    <ligand>
        <name>Mo-molybdopterin</name>
        <dbReference type="ChEBI" id="CHEBI:71302"/>
    </ligand>
</feature>
<dbReference type="PANTHER" id="PTHR43032:SF3">
    <property type="entry name" value="PROTEIN-METHIONINE-SULFOXIDE REDUCTASE CATALYTIC SUBUNIT MSRP"/>
    <property type="match status" value="1"/>
</dbReference>
<dbReference type="GO" id="GO:0030091">
    <property type="term" value="P:protein repair"/>
    <property type="evidence" value="ECO:0007669"/>
    <property type="project" value="UniProtKB-UniRule"/>
</dbReference>
<dbReference type="HAMAP" id="MF_01206">
    <property type="entry name" value="MsrP"/>
    <property type="match status" value="1"/>
</dbReference>
<gene>
    <name evidence="5 7" type="primary">msrP</name>
    <name evidence="7" type="ORF">KAJ83_06495</name>
</gene>
<feature type="domain" description="Oxidoreductase molybdopterin-binding" evidence="6">
    <location>
        <begin position="107"/>
        <end position="262"/>
    </location>
</feature>
<name>A0A8J7V1S6_9PROT</name>
<feature type="binding site" evidence="5">
    <location>
        <position position="228"/>
    </location>
    <ligand>
        <name>Mo-molybdopterin</name>
        <dbReference type="ChEBI" id="CHEBI:71302"/>
    </ligand>
</feature>